<dbReference type="EMBL" id="JAUSTO010000008">
    <property type="protein sequence ID" value="MDQ0152772.1"/>
    <property type="molecule type" value="Genomic_DNA"/>
</dbReference>
<protein>
    <recommendedName>
        <fullName evidence="3">Zinc-ribbon 15 domain-containing protein</fullName>
    </recommendedName>
</protein>
<keyword evidence="2" id="KW-1185">Reference proteome</keyword>
<comment type="caution">
    <text evidence="1">The sequence shown here is derived from an EMBL/GenBank/DDBJ whole genome shotgun (WGS) entry which is preliminary data.</text>
</comment>
<dbReference type="RefSeq" id="WP_307254641.1">
    <property type="nucleotide sequence ID" value="NZ_JAUSTO010000008.1"/>
</dbReference>
<name>A0AAE4ALQ1_9FIRM</name>
<reference evidence="1" key="1">
    <citation type="submission" date="2023-07" db="EMBL/GenBank/DDBJ databases">
        <title>Genomic Encyclopedia of Type Strains, Phase IV (KMG-IV): sequencing the most valuable type-strain genomes for metagenomic binning, comparative biology and taxonomic classification.</title>
        <authorList>
            <person name="Goeker M."/>
        </authorList>
    </citation>
    <scope>NUCLEOTIDE SEQUENCE</scope>
    <source>
        <strain evidence="1">DSM 19659</strain>
    </source>
</reference>
<proteinExistence type="predicted"/>
<organism evidence="1 2">
    <name type="scientific">Moryella indoligenes</name>
    <dbReference type="NCBI Taxonomy" id="371674"/>
    <lineage>
        <taxon>Bacteria</taxon>
        <taxon>Bacillati</taxon>
        <taxon>Bacillota</taxon>
        <taxon>Clostridia</taxon>
        <taxon>Lachnospirales</taxon>
        <taxon>Lachnospiraceae</taxon>
        <taxon>Moryella</taxon>
    </lineage>
</organism>
<dbReference type="AlphaFoldDB" id="A0AAE4ALQ1"/>
<gene>
    <name evidence="1" type="ORF">J2S20_001470</name>
</gene>
<accession>A0AAE4ALQ1</accession>
<dbReference type="Proteomes" id="UP001241537">
    <property type="component" value="Unassembled WGS sequence"/>
</dbReference>
<evidence type="ECO:0000313" key="2">
    <source>
        <dbReference type="Proteomes" id="UP001241537"/>
    </source>
</evidence>
<evidence type="ECO:0008006" key="3">
    <source>
        <dbReference type="Google" id="ProtNLM"/>
    </source>
</evidence>
<evidence type="ECO:0000313" key="1">
    <source>
        <dbReference type="EMBL" id="MDQ0152772.1"/>
    </source>
</evidence>
<sequence length="80" mass="9194">MFFFIGMHSTRKDCGIEGYHRCTRCGHVGDWHLYKETSWLILLIIPIPVRVRYYCACPGCGGTAKMSREAFQAALREAEH</sequence>